<dbReference type="EMBL" id="LT629704">
    <property type="protein sequence ID" value="SDN49965.1"/>
    <property type="molecule type" value="Genomic_DNA"/>
</dbReference>
<evidence type="ECO:0000313" key="4">
    <source>
        <dbReference type="Proteomes" id="UP000748067"/>
    </source>
</evidence>
<keyword evidence="4" id="KW-1185">Reference proteome</keyword>
<dbReference type="OrthoDB" id="8849052at2"/>
<dbReference type="RefSeq" id="WP_083359075.1">
    <property type="nucleotide sequence ID" value="NZ_JXDI01000003.1"/>
</dbReference>
<accession>A0A1H0BWI5</accession>
<dbReference type="Proteomes" id="UP000748067">
    <property type="component" value="Unassembled WGS sequence"/>
</dbReference>
<organism evidence="2 3">
    <name type="scientific">Pseudomonas antarctica</name>
    <dbReference type="NCBI Taxonomy" id="219572"/>
    <lineage>
        <taxon>Bacteria</taxon>
        <taxon>Pseudomonadati</taxon>
        <taxon>Pseudomonadota</taxon>
        <taxon>Gammaproteobacteria</taxon>
        <taxon>Pseudomonadales</taxon>
        <taxon>Pseudomonadaceae</taxon>
        <taxon>Pseudomonas</taxon>
    </lineage>
</organism>
<gene>
    <name evidence="1" type="ORF">PSAN_48610</name>
    <name evidence="2" type="ORF">SAMN04490179_4521</name>
</gene>
<dbReference type="AlphaFoldDB" id="A0A1H0BWI5"/>
<name>A0A1H0BWI5_9PSED</name>
<protein>
    <recommendedName>
        <fullName evidence="5">Structural protein P5</fullName>
    </recommendedName>
</protein>
<dbReference type="Proteomes" id="UP000182470">
    <property type="component" value="Chromosome I"/>
</dbReference>
<proteinExistence type="predicted"/>
<evidence type="ECO:0000313" key="3">
    <source>
        <dbReference type="Proteomes" id="UP000182470"/>
    </source>
</evidence>
<evidence type="ECO:0000313" key="1">
    <source>
        <dbReference type="EMBL" id="KAF2406684.1"/>
    </source>
</evidence>
<evidence type="ECO:0000313" key="2">
    <source>
        <dbReference type="EMBL" id="SDN49965.1"/>
    </source>
</evidence>
<sequence length="166" mass="18350">MRPQNPRGIRNFNPGNIRHAQGVRWQGQAEVQTDSAFVQFNGPRWGIRALARVLITYQDKRRAGDGSQIDTVREIIERWAPPNENDTKAYVATVSRVLGIGPDDAVVDVYNFETMRDLVVAIIRHENGPGPLPEGLWYGYPIISDGLQLAGIVRGAQHGRQAGAPA</sequence>
<reference evidence="1 4" key="1">
    <citation type="submission" date="2015-01" db="EMBL/GenBank/DDBJ databases">
        <title>Genome Sequence of Pseudomonas antarctica CMS 35.</title>
        <authorList>
            <person name="Voget S."/>
            <person name="Chow J."/>
            <person name="Daniel R."/>
            <person name="Streit W."/>
        </authorList>
    </citation>
    <scope>NUCLEOTIDE SEQUENCE [LARGE SCALE GENOMIC DNA]</scope>
    <source>
        <strain evidence="1 4">CMS 35</strain>
    </source>
</reference>
<reference evidence="2 3" key="2">
    <citation type="submission" date="2016-10" db="EMBL/GenBank/DDBJ databases">
        <authorList>
            <person name="de Groot N.N."/>
        </authorList>
    </citation>
    <scope>NUCLEOTIDE SEQUENCE [LARGE SCALE GENOMIC DNA]</scope>
    <source>
        <strain evidence="2 3">BS2772</strain>
    </source>
</reference>
<evidence type="ECO:0008006" key="5">
    <source>
        <dbReference type="Google" id="ProtNLM"/>
    </source>
</evidence>
<dbReference type="EMBL" id="JXDI01000003">
    <property type="protein sequence ID" value="KAF2406684.1"/>
    <property type="molecule type" value="Genomic_DNA"/>
</dbReference>